<dbReference type="AlphaFoldDB" id="A0A4P9WJ34"/>
<sequence length="138" mass="15750">MALICDGSGNRLCCTFCTFLIKLLNSFQISAFRMVHTLPDFQLSFHSRNQMTGSKKLKEWKARINELDEENINAADQELKAILSEICSDQKPFLPIGKCGTQIQDIFSLDTSRVSKSSISWKLPEDVFNHEPSLWFES</sequence>
<evidence type="ECO:0000313" key="3">
    <source>
        <dbReference type="Proteomes" id="UP000269721"/>
    </source>
</evidence>
<name>A0A4P9WJ34_9FUNG</name>
<dbReference type="EMBL" id="KZ994671">
    <property type="protein sequence ID" value="RKO92362.1"/>
    <property type="molecule type" value="Genomic_DNA"/>
</dbReference>
<organism evidence="2 3">
    <name type="scientific">Blyttiomyces helicus</name>
    <dbReference type="NCBI Taxonomy" id="388810"/>
    <lineage>
        <taxon>Eukaryota</taxon>
        <taxon>Fungi</taxon>
        <taxon>Fungi incertae sedis</taxon>
        <taxon>Chytridiomycota</taxon>
        <taxon>Chytridiomycota incertae sedis</taxon>
        <taxon>Chytridiomycetes</taxon>
        <taxon>Chytridiomycetes incertae sedis</taxon>
        <taxon>Blyttiomyces</taxon>
    </lineage>
</organism>
<dbReference type="Proteomes" id="UP000269721">
    <property type="component" value="Unassembled WGS sequence"/>
</dbReference>
<accession>A0A4P9WJ34</accession>
<reference evidence="3" key="1">
    <citation type="journal article" date="2018" name="Nat. Microbiol.">
        <title>Leveraging single-cell genomics to expand the fungal tree of life.</title>
        <authorList>
            <person name="Ahrendt S.R."/>
            <person name="Quandt C.A."/>
            <person name="Ciobanu D."/>
            <person name="Clum A."/>
            <person name="Salamov A."/>
            <person name="Andreopoulos B."/>
            <person name="Cheng J.F."/>
            <person name="Woyke T."/>
            <person name="Pelin A."/>
            <person name="Henrissat B."/>
            <person name="Reynolds N.K."/>
            <person name="Benny G.L."/>
            <person name="Smith M.E."/>
            <person name="James T.Y."/>
            <person name="Grigoriev I.V."/>
        </authorList>
    </citation>
    <scope>NUCLEOTIDE SEQUENCE [LARGE SCALE GENOMIC DNA]</scope>
</reference>
<protein>
    <submittedName>
        <fullName evidence="2">Uncharacterized protein</fullName>
    </submittedName>
</protein>
<keyword evidence="3" id="KW-1185">Reference proteome</keyword>
<evidence type="ECO:0000313" key="2">
    <source>
        <dbReference type="EMBL" id="RKO92362.1"/>
    </source>
</evidence>
<gene>
    <name evidence="2" type="ORF">BDK51DRAFT_28862</name>
</gene>
<evidence type="ECO:0000256" key="1">
    <source>
        <dbReference type="SAM" id="Coils"/>
    </source>
</evidence>
<feature type="coiled-coil region" evidence="1">
    <location>
        <begin position="57"/>
        <end position="85"/>
    </location>
</feature>
<proteinExistence type="predicted"/>
<keyword evidence="1" id="KW-0175">Coiled coil</keyword>